<dbReference type="EMBL" id="NPEU01000157">
    <property type="protein sequence ID" value="RAI37873.1"/>
    <property type="molecule type" value="Genomic_DNA"/>
</dbReference>
<evidence type="ECO:0000313" key="2">
    <source>
        <dbReference type="Proteomes" id="UP000248863"/>
    </source>
</evidence>
<reference evidence="1 2" key="1">
    <citation type="submission" date="2017-07" db="EMBL/GenBank/DDBJ databases">
        <title>Draft Genome Sequences of Select Purple Nonsulfur Bacteria.</title>
        <authorList>
            <person name="Lasarre B."/>
            <person name="Mckinlay J.B."/>
        </authorList>
    </citation>
    <scope>NUCLEOTIDE SEQUENCE [LARGE SCALE GENOMIC DNA]</scope>
    <source>
        <strain evidence="1 2">DSM 11907</strain>
    </source>
</reference>
<dbReference type="RefSeq" id="WP_111357887.1">
    <property type="nucleotide sequence ID" value="NZ_NHSK01000105.1"/>
</dbReference>
<keyword evidence="2" id="KW-1185">Reference proteome</keyword>
<evidence type="ECO:0000313" key="1">
    <source>
        <dbReference type="EMBL" id="RAI37873.1"/>
    </source>
</evidence>
<protein>
    <submittedName>
        <fullName evidence="1">Uncharacterized protein</fullName>
    </submittedName>
</protein>
<dbReference type="OrthoDB" id="9791262at2"/>
<sequence length="227" mass="24155">MTTASPETWREAGWAAAPPLPERLLAPVRAAAARALAERPWPELLCGVHNPFGRHACVADAWSFLDIGESDAVLDPVAAVLGPDLVLWDSEILSDAAALDHDEAVWWPVEPLAGALVLLTLADGAMRLVDITRLASAAPAAPLASGPILALRYMPATSRYLRDPRAPQNQCGAERRVLVNLATRPLWLVRGQDRAGNDFATGFALPAAQWAGAWPLDTPSTATPSNP</sequence>
<proteinExistence type="predicted"/>
<dbReference type="Proteomes" id="UP000248863">
    <property type="component" value="Unassembled WGS sequence"/>
</dbReference>
<dbReference type="AlphaFoldDB" id="A0A327KJX9"/>
<gene>
    <name evidence="1" type="ORF">CH338_14630</name>
</gene>
<accession>A0A327KJX9</accession>
<comment type="caution">
    <text evidence="1">The sequence shown here is derived from an EMBL/GenBank/DDBJ whole genome shotgun (WGS) entry which is preliminary data.</text>
</comment>
<name>A0A327KJX9_9BRAD</name>
<organism evidence="1 2">
    <name type="scientific">Rhodoplanes elegans</name>
    <dbReference type="NCBI Taxonomy" id="29408"/>
    <lineage>
        <taxon>Bacteria</taxon>
        <taxon>Pseudomonadati</taxon>
        <taxon>Pseudomonadota</taxon>
        <taxon>Alphaproteobacteria</taxon>
        <taxon>Hyphomicrobiales</taxon>
        <taxon>Nitrobacteraceae</taxon>
        <taxon>Rhodoplanes</taxon>
    </lineage>
</organism>